<dbReference type="AlphaFoldDB" id="F7AGN5"/>
<keyword evidence="3" id="KW-1185">Reference proteome</keyword>
<dbReference type="RefSeq" id="XP_002129447.1">
    <property type="nucleotide sequence ID" value="XM_002129411.4"/>
</dbReference>
<dbReference type="InParanoid" id="F7AGN5"/>
<dbReference type="EMBL" id="EAAA01002726">
    <property type="status" value="NOT_ANNOTATED_CDS"/>
    <property type="molecule type" value="Genomic_DNA"/>
</dbReference>
<feature type="compositionally biased region" description="Polar residues" evidence="1">
    <location>
        <begin position="115"/>
        <end position="148"/>
    </location>
</feature>
<evidence type="ECO:0000313" key="2">
    <source>
        <dbReference type="Ensembl" id="ENSCINP00000014036.3"/>
    </source>
</evidence>
<evidence type="ECO:0000256" key="1">
    <source>
        <dbReference type="SAM" id="MobiDB-lite"/>
    </source>
</evidence>
<dbReference type="KEGG" id="cin:100181400"/>
<evidence type="ECO:0000313" key="3">
    <source>
        <dbReference type="Proteomes" id="UP000008144"/>
    </source>
</evidence>
<organism evidence="2 3">
    <name type="scientific">Ciona intestinalis</name>
    <name type="common">Transparent sea squirt</name>
    <name type="synonym">Ascidia intestinalis</name>
    <dbReference type="NCBI Taxonomy" id="7719"/>
    <lineage>
        <taxon>Eukaryota</taxon>
        <taxon>Metazoa</taxon>
        <taxon>Chordata</taxon>
        <taxon>Tunicata</taxon>
        <taxon>Ascidiacea</taxon>
        <taxon>Phlebobranchia</taxon>
        <taxon>Cionidae</taxon>
        <taxon>Ciona</taxon>
    </lineage>
</organism>
<dbReference type="HOGENOM" id="CLU_1481463_0_0_1"/>
<sequence length="182" mass="19876">MEVTTPVLVGLLIGSIVLAFVLSACSAKVFARGKKKTNTPGSAESTRKSLHNLENGQYISPPPRSNTHLPTTRYFNGNTASIMAARQNLQRIHFVPVKTGYMPKVWHPSHRSQIERTSPVSTISGNHTSISSRIDLSSNATSRGSLSSREYPPSWMPNNTKNMPPSGVNFYANAPPMRGRDA</sequence>
<gene>
    <name evidence="2" type="primary">LOC100181400</name>
</gene>
<protein>
    <submittedName>
        <fullName evidence="2">Uncharacterized LOC100181400</fullName>
    </submittedName>
</protein>
<reference evidence="2" key="2">
    <citation type="journal article" date="2008" name="Genome Biol.">
        <title>Improved genome assembly and evidence-based global gene model set for the chordate Ciona intestinalis: new insight into intron and operon populations.</title>
        <authorList>
            <person name="Satou Y."/>
            <person name="Mineta K."/>
            <person name="Ogasawara M."/>
            <person name="Sasakura Y."/>
            <person name="Shoguchi E."/>
            <person name="Ueno K."/>
            <person name="Yamada L."/>
            <person name="Matsumoto J."/>
            <person name="Wasserscheid J."/>
            <person name="Dewar K."/>
            <person name="Wiley G.B."/>
            <person name="Macmil S.L."/>
            <person name="Roe B.A."/>
            <person name="Zeller R.W."/>
            <person name="Hastings K.E."/>
            <person name="Lemaire P."/>
            <person name="Lindquist E."/>
            <person name="Endo T."/>
            <person name="Hotta K."/>
            <person name="Inaba K."/>
        </authorList>
    </citation>
    <scope>NUCLEOTIDE SEQUENCE [LARGE SCALE GENOMIC DNA]</scope>
    <source>
        <strain evidence="2">wild type</strain>
    </source>
</reference>
<accession>A0A1W2WDR5</accession>
<name>F7AGN5_CIOIN</name>
<proteinExistence type="predicted"/>
<reference evidence="2" key="3">
    <citation type="submission" date="2025-08" db="UniProtKB">
        <authorList>
            <consortium name="Ensembl"/>
        </authorList>
    </citation>
    <scope>IDENTIFICATION</scope>
</reference>
<reference evidence="2" key="4">
    <citation type="submission" date="2025-09" db="UniProtKB">
        <authorList>
            <consortium name="Ensembl"/>
        </authorList>
    </citation>
    <scope>IDENTIFICATION</scope>
</reference>
<dbReference type="Ensembl" id="ENSCINT00000014036.3">
    <property type="protein sequence ID" value="ENSCINP00000014036.3"/>
    <property type="gene ID" value="ENSCING00000006840.3"/>
</dbReference>
<reference evidence="3" key="1">
    <citation type="journal article" date="2002" name="Science">
        <title>The draft genome of Ciona intestinalis: insights into chordate and vertebrate origins.</title>
        <authorList>
            <person name="Dehal P."/>
            <person name="Satou Y."/>
            <person name="Campbell R.K."/>
            <person name="Chapman J."/>
            <person name="Degnan B."/>
            <person name="De Tomaso A."/>
            <person name="Davidson B."/>
            <person name="Di Gregorio A."/>
            <person name="Gelpke M."/>
            <person name="Goodstein D.M."/>
            <person name="Harafuji N."/>
            <person name="Hastings K.E."/>
            <person name="Ho I."/>
            <person name="Hotta K."/>
            <person name="Huang W."/>
            <person name="Kawashima T."/>
            <person name="Lemaire P."/>
            <person name="Martinez D."/>
            <person name="Meinertzhagen I.A."/>
            <person name="Necula S."/>
            <person name="Nonaka M."/>
            <person name="Putnam N."/>
            <person name="Rash S."/>
            <person name="Saiga H."/>
            <person name="Satake M."/>
            <person name="Terry A."/>
            <person name="Yamada L."/>
            <person name="Wang H.G."/>
            <person name="Awazu S."/>
            <person name="Azumi K."/>
            <person name="Boore J."/>
            <person name="Branno M."/>
            <person name="Chin-Bow S."/>
            <person name="DeSantis R."/>
            <person name="Doyle S."/>
            <person name="Francino P."/>
            <person name="Keys D.N."/>
            <person name="Haga S."/>
            <person name="Hayashi H."/>
            <person name="Hino K."/>
            <person name="Imai K.S."/>
            <person name="Inaba K."/>
            <person name="Kano S."/>
            <person name="Kobayashi K."/>
            <person name="Kobayashi M."/>
            <person name="Lee B.I."/>
            <person name="Makabe K.W."/>
            <person name="Manohar C."/>
            <person name="Matassi G."/>
            <person name="Medina M."/>
            <person name="Mochizuki Y."/>
            <person name="Mount S."/>
            <person name="Morishita T."/>
            <person name="Miura S."/>
            <person name="Nakayama A."/>
            <person name="Nishizaka S."/>
            <person name="Nomoto H."/>
            <person name="Ohta F."/>
            <person name="Oishi K."/>
            <person name="Rigoutsos I."/>
            <person name="Sano M."/>
            <person name="Sasaki A."/>
            <person name="Sasakura Y."/>
            <person name="Shoguchi E."/>
            <person name="Shin-i T."/>
            <person name="Spagnuolo A."/>
            <person name="Stainier D."/>
            <person name="Suzuki M.M."/>
            <person name="Tassy O."/>
            <person name="Takatori N."/>
            <person name="Tokuoka M."/>
            <person name="Yagi K."/>
            <person name="Yoshizaki F."/>
            <person name="Wada S."/>
            <person name="Zhang C."/>
            <person name="Hyatt P.D."/>
            <person name="Larimer F."/>
            <person name="Detter C."/>
            <person name="Doggett N."/>
            <person name="Glavina T."/>
            <person name="Hawkins T."/>
            <person name="Richardson P."/>
            <person name="Lucas S."/>
            <person name="Kohara Y."/>
            <person name="Levine M."/>
            <person name="Satoh N."/>
            <person name="Rokhsar D.S."/>
        </authorList>
    </citation>
    <scope>NUCLEOTIDE SEQUENCE [LARGE SCALE GENOMIC DNA]</scope>
</reference>
<accession>F7AGN5</accession>
<feature type="region of interest" description="Disordered" evidence="1">
    <location>
        <begin position="110"/>
        <end position="182"/>
    </location>
</feature>
<dbReference type="Proteomes" id="UP000008144">
    <property type="component" value="Chromosome 8"/>
</dbReference>
<dbReference type="GeneID" id="100181400"/>